<proteinExistence type="predicted"/>
<evidence type="ECO:0000313" key="2">
    <source>
        <dbReference type="Proteomes" id="UP001162131"/>
    </source>
</evidence>
<keyword evidence="2" id="KW-1185">Reference proteome</keyword>
<dbReference type="EMBL" id="CAJZBQ010000046">
    <property type="protein sequence ID" value="CAG9328760.1"/>
    <property type="molecule type" value="Genomic_DNA"/>
</dbReference>
<organism evidence="1 2">
    <name type="scientific">Blepharisma stoltei</name>
    <dbReference type="NCBI Taxonomy" id="1481888"/>
    <lineage>
        <taxon>Eukaryota</taxon>
        <taxon>Sar</taxon>
        <taxon>Alveolata</taxon>
        <taxon>Ciliophora</taxon>
        <taxon>Postciliodesmatophora</taxon>
        <taxon>Heterotrichea</taxon>
        <taxon>Heterotrichida</taxon>
        <taxon>Blepharismidae</taxon>
        <taxon>Blepharisma</taxon>
    </lineage>
</organism>
<comment type="caution">
    <text evidence="1">The sequence shown here is derived from an EMBL/GenBank/DDBJ whole genome shotgun (WGS) entry which is preliminary data.</text>
</comment>
<name>A0AAU9JT23_9CILI</name>
<gene>
    <name evidence="1" type="ORF">BSTOLATCC_MIC46751</name>
</gene>
<dbReference type="AlphaFoldDB" id="A0AAU9JT23"/>
<accession>A0AAU9JT23</accession>
<dbReference type="Proteomes" id="UP001162131">
    <property type="component" value="Unassembled WGS sequence"/>
</dbReference>
<sequence>METQKLKYFGREIPVRQIDHENEKDNKQPILSKITEIVDHNPQSEISIQVDSIEFSKQEIRKENPSEIAVENSSFIQATRSHSLGFQVTSFPMRKIKLKRGSISTQKSPADFDRGLAIRPNSTGFEFESPPQPYKTLNYFKHNPWENLKYRKLKPVKVNNKDSILVIKEKQDMSYALDNRNTPLKIRSPPHSVYKKLKPINSQKYKNIFNAQASPKKKIRFRSNKDLEITGIKK</sequence>
<protein>
    <submittedName>
        <fullName evidence="1">Uncharacterized protein</fullName>
    </submittedName>
</protein>
<evidence type="ECO:0000313" key="1">
    <source>
        <dbReference type="EMBL" id="CAG9328760.1"/>
    </source>
</evidence>
<reference evidence="1" key="1">
    <citation type="submission" date="2021-09" db="EMBL/GenBank/DDBJ databases">
        <authorList>
            <consortium name="AG Swart"/>
            <person name="Singh M."/>
            <person name="Singh A."/>
            <person name="Seah K."/>
            <person name="Emmerich C."/>
        </authorList>
    </citation>
    <scope>NUCLEOTIDE SEQUENCE</scope>
    <source>
        <strain evidence="1">ATCC30299</strain>
    </source>
</reference>